<comment type="domain">
    <text evidence="6">The N-terminal region contains the highly conserved SGGXDS motif, predicted to be a P-loop motif involved in ATP binding.</text>
</comment>
<reference evidence="8 9" key="1">
    <citation type="submission" date="2018-08" db="EMBL/GenBank/DDBJ databases">
        <title>Erythrobacter zhengii sp.nov., a bacterium isolated from deep-sea sediment.</title>
        <authorList>
            <person name="Fang C."/>
            <person name="Wu Y.-H."/>
            <person name="Sun C."/>
            <person name="Wang H."/>
            <person name="Cheng H."/>
            <person name="Meng F.-X."/>
            <person name="Wang C.-S."/>
            <person name="Xu X.-W."/>
        </authorList>
    </citation>
    <scope>NUCLEOTIDE SEQUENCE [LARGE SCALE GENOMIC DNA]</scope>
    <source>
        <strain evidence="8 9">V18</strain>
    </source>
</reference>
<comment type="catalytic activity">
    <reaction evidence="5 6">
        <text>cytidine(34) in tRNA(Ile2) + L-lysine + ATP = lysidine(34) in tRNA(Ile2) + AMP + diphosphate + H(+)</text>
        <dbReference type="Rhea" id="RHEA:43744"/>
        <dbReference type="Rhea" id="RHEA-COMP:10625"/>
        <dbReference type="Rhea" id="RHEA-COMP:10670"/>
        <dbReference type="ChEBI" id="CHEBI:15378"/>
        <dbReference type="ChEBI" id="CHEBI:30616"/>
        <dbReference type="ChEBI" id="CHEBI:32551"/>
        <dbReference type="ChEBI" id="CHEBI:33019"/>
        <dbReference type="ChEBI" id="CHEBI:82748"/>
        <dbReference type="ChEBI" id="CHEBI:83665"/>
        <dbReference type="ChEBI" id="CHEBI:456215"/>
        <dbReference type="EC" id="6.3.4.19"/>
    </reaction>
</comment>
<evidence type="ECO:0000313" key="8">
    <source>
        <dbReference type="EMBL" id="RIV85037.1"/>
    </source>
</evidence>
<dbReference type="SUPFAM" id="SSF52402">
    <property type="entry name" value="Adenine nucleotide alpha hydrolases-like"/>
    <property type="match status" value="1"/>
</dbReference>
<comment type="caution">
    <text evidence="8">The sequence shown here is derived from an EMBL/GenBank/DDBJ whole genome shotgun (WGS) entry which is preliminary data.</text>
</comment>
<dbReference type="Proteomes" id="UP000286576">
    <property type="component" value="Unassembled WGS sequence"/>
</dbReference>
<evidence type="ECO:0000259" key="7">
    <source>
        <dbReference type="Pfam" id="PF01171"/>
    </source>
</evidence>
<evidence type="ECO:0000256" key="5">
    <source>
        <dbReference type="ARBA" id="ARBA00048539"/>
    </source>
</evidence>
<proteinExistence type="inferred from homology"/>
<dbReference type="EC" id="6.3.4.19" evidence="6"/>
<keyword evidence="9" id="KW-1185">Reference proteome</keyword>
<keyword evidence="6" id="KW-0963">Cytoplasm</keyword>
<evidence type="ECO:0000256" key="1">
    <source>
        <dbReference type="ARBA" id="ARBA00022598"/>
    </source>
</evidence>
<protein>
    <recommendedName>
        <fullName evidence="6">tRNA(Ile)-lysidine synthase</fullName>
        <ecNumber evidence="6">6.3.4.19</ecNumber>
    </recommendedName>
    <alternativeName>
        <fullName evidence="6">tRNA(Ile)-2-lysyl-cytidine synthase</fullName>
    </alternativeName>
    <alternativeName>
        <fullName evidence="6">tRNA(Ile)-lysidine synthetase</fullName>
    </alternativeName>
</protein>
<dbReference type="AlphaFoldDB" id="A0A418NQX7"/>
<dbReference type="NCBIfam" id="TIGR02432">
    <property type="entry name" value="lysidine_TilS_N"/>
    <property type="match status" value="1"/>
</dbReference>
<keyword evidence="4 6" id="KW-0067">ATP-binding</keyword>
<evidence type="ECO:0000256" key="4">
    <source>
        <dbReference type="ARBA" id="ARBA00022840"/>
    </source>
</evidence>
<dbReference type="GO" id="GO:0005737">
    <property type="term" value="C:cytoplasm"/>
    <property type="evidence" value="ECO:0007669"/>
    <property type="project" value="UniProtKB-SubCell"/>
</dbReference>
<dbReference type="PANTHER" id="PTHR43033">
    <property type="entry name" value="TRNA(ILE)-LYSIDINE SYNTHASE-RELATED"/>
    <property type="match status" value="1"/>
</dbReference>
<evidence type="ECO:0000313" key="9">
    <source>
        <dbReference type="Proteomes" id="UP000286576"/>
    </source>
</evidence>
<feature type="domain" description="tRNA(Ile)-lysidine/2-thiocytidine synthase N-terminal" evidence="7">
    <location>
        <begin position="45"/>
        <end position="220"/>
    </location>
</feature>
<dbReference type="HAMAP" id="MF_01161">
    <property type="entry name" value="tRNA_Ile_lys_synt"/>
    <property type="match status" value="1"/>
</dbReference>
<evidence type="ECO:0000256" key="6">
    <source>
        <dbReference type="HAMAP-Rule" id="MF_01161"/>
    </source>
</evidence>
<keyword evidence="1 6" id="KW-0436">Ligase</keyword>
<name>A0A418NQX7_9SPHN</name>
<accession>A0A418NQX7</accession>
<dbReference type="GO" id="GO:0032267">
    <property type="term" value="F:tRNA(Ile)-lysidine synthase activity"/>
    <property type="evidence" value="ECO:0007669"/>
    <property type="project" value="UniProtKB-EC"/>
</dbReference>
<feature type="binding site" evidence="6">
    <location>
        <begin position="50"/>
        <end position="55"/>
    </location>
    <ligand>
        <name>ATP</name>
        <dbReference type="ChEBI" id="CHEBI:30616"/>
    </ligand>
</feature>
<dbReference type="EMBL" id="QXFL01000005">
    <property type="protein sequence ID" value="RIV85037.1"/>
    <property type="molecule type" value="Genomic_DNA"/>
</dbReference>
<dbReference type="GO" id="GO:0006400">
    <property type="term" value="P:tRNA modification"/>
    <property type="evidence" value="ECO:0007669"/>
    <property type="project" value="UniProtKB-UniRule"/>
</dbReference>
<keyword evidence="2 6" id="KW-0819">tRNA processing</keyword>
<dbReference type="InterPro" id="IPR012795">
    <property type="entry name" value="tRNA_Ile_lys_synt_N"/>
</dbReference>
<gene>
    <name evidence="6 8" type="primary">tilS</name>
    <name evidence="8" type="ORF">D2V07_12100</name>
</gene>
<organism evidence="8 9">
    <name type="scientific">Aurantiacibacter zhengii</name>
    <dbReference type="NCBI Taxonomy" id="2307003"/>
    <lineage>
        <taxon>Bacteria</taxon>
        <taxon>Pseudomonadati</taxon>
        <taxon>Pseudomonadota</taxon>
        <taxon>Alphaproteobacteria</taxon>
        <taxon>Sphingomonadales</taxon>
        <taxon>Erythrobacteraceae</taxon>
        <taxon>Aurantiacibacter</taxon>
    </lineage>
</organism>
<dbReference type="Gene3D" id="3.40.50.620">
    <property type="entry name" value="HUPs"/>
    <property type="match status" value="1"/>
</dbReference>
<comment type="subcellular location">
    <subcellularLocation>
        <location evidence="6">Cytoplasm</location>
    </subcellularLocation>
</comment>
<dbReference type="InterPro" id="IPR012094">
    <property type="entry name" value="tRNA_Ile_lys_synt"/>
</dbReference>
<sequence>MPRWPWGGCRTSTITSVAASTAINPALVERFKSALDRLNPDGGKIGLAVSGGPDSMAMLLLAHEAIPSGFEVGTVDHGLRPEAKDECALVVAACEERGVPCEVLTVTIAEGNVQAKAREARYFALDLWAQRRGLAVVATAHHADDQAETLLMRLNRGSGVSGLAGVREYVWPLGHELPVIRPLLRFRRAELDGVIKTAGLTVAQDPSNHDDRFDRVRMRQALSEADWLDPLALSRSASHLAEADEALDSQTNAAVRDHVTRYSDRVECSSPPNRAIALRVIDRIIGWLGGTARGSQVADLLDKLERCEGGNVGGVLVTVEGKWGQAQPPRWVFRPEPPRRTG</sequence>
<evidence type="ECO:0000256" key="2">
    <source>
        <dbReference type="ARBA" id="ARBA00022694"/>
    </source>
</evidence>
<dbReference type="Pfam" id="PF01171">
    <property type="entry name" value="ATP_bind_3"/>
    <property type="match status" value="1"/>
</dbReference>
<dbReference type="GO" id="GO:0005524">
    <property type="term" value="F:ATP binding"/>
    <property type="evidence" value="ECO:0007669"/>
    <property type="project" value="UniProtKB-UniRule"/>
</dbReference>
<dbReference type="InterPro" id="IPR014729">
    <property type="entry name" value="Rossmann-like_a/b/a_fold"/>
</dbReference>
<evidence type="ECO:0000256" key="3">
    <source>
        <dbReference type="ARBA" id="ARBA00022741"/>
    </source>
</evidence>
<dbReference type="PANTHER" id="PTHR43033:SF1">
    <property type="entry name" value="TRNA(ILE)-LYSIDINE SYNTHASE-RELATED"/>
    <property type="match status" value="1"/>
</dbReference>
<dbReference type="InterPro" id="IPR011063">
    <property type="entry name" value="TilS/TtcA_N"/>
</dbReference>
<comment type="function">
    <text evidence="6">Ligates lysine onto the cytidine present at position 34 of the AUA codon-specific tRNA(Ile) that contains the anticodon CAU, in an ATP-dependent manner. Cytidine is converted to lysidine, thus changing the amino acid specificity of the tRNA from methionine to isoleucine.</text>
</comment>
<dbReference type="CDD" id="cd01992">
    <property type="entry name" value="TilS_N"/>
    <property type="match status" value="1"/>
</dbReference>
<keyword evidence="3 6" id="KW-0547">Nucleotide-binding</keyword>
<comment type="similarity">
    <text evidence="6">Belongs to the tRNA(Ile)-lysidine synthase family.</text>
</comment>